<keyword evidence="1" id="KW-0472">Membrane</keyword>
<organism evidence="2 3">
    <name type="scientific">Alicyclobacillus sendaiensis PA2</name>
    <dbReference type="NCBI Taxonomy" id="3029425"/>
    <lineage>
        <taxon>Bacteria</taxon>
        <taxon>Bacillati</taxon>
        <taxon>Bacillota</taxon>
        <taxon>Bacilli</taxon>
        <taxon>Bacillales</taxon>
        <taxon>Alicyclobacillaceae</taxon>
        <taxon>Alicyclobacillus</taxon>
    </lineage>
</organism>
<evidence type="ECO:0000313" key="3">
    <source>
        <dbReference type="Proteomes" id="UP001529245"/>
    </source>
</evidence>
<keyword evidence="1" id="KW-0812">Transmembrane</keyword>
<dbReference type="RefSeq" id="WP_283203511.1">
    <property type="nucleotide sequence ID" value="NZ_JASGCB010000009.1"/>
</dbReference>
<proteinExistence type="predicted"/>
<comment type="caution">
    <text evidence="2">The sequence shown here is derived from an EMBL/GenBank/DDBJ whole genome shotgun (WGS) entry which is preliminary data.</text>
</comment>
<keyword evidence="3" id="KW-1185">Reference proteome</keyword>
<feature type="transmembrane region" description="Helical" evidence="1">
    <location>
        <begin position="63"/>
        <end position="83"/>
    </location>
</feature>
<evidence type="ECO:0000313" key="2">
    <source>
        <dbReference type="EMBL" id="MDI9259996.1"/>
    </source>
</evidence>
<sequence length="93" mass="10711">MDGLADAVEWMFGLYFIVLLAGALMQMVPDWTYHRVGRWIHACCEPYLWVFRRYLRPLRVGRASVDVTWLVAVVVFFVIQAGVDTTLTQLTTS</sequence>
<feature type="transmembrane region" description="Helical" evidence="1">
    <location>
        <begin position="12"/>
        <end position="28"/>
    </location>
</feature>
<reference evidence="2 3" key="1">
    <citation type="submission" date="2023-04" db="EMBL/GenBank/DDBJ databases">
        <title>A. sendaiensis sub sp. chiapanensis a novel subspecie with specific adaptation in bacterial cell wall isolated from an active volcano.</title>
        <authorList>
            <person name="Alvarez Gutierrez P.E."/>
            <person name="Ortiz Cortes L.Y."/>
        </authorList>
    </citation>
    <scope>NUCLEOTIDE SEQUENCE [LARGE SCALE GENOMIC DNA]</scope>
    <source>
        <strain evidence="2 3">PA2</strain>
    </source>
</reference>
<name>A0ABT6XY31_ALISE</name>
<dbReference type="Pfam" id="PF02325">
    <property type="entry name" value="CCB3_YggT"/>
    <property type="match status" value="1"/>
</dbReference>
<gene>
    <name evidence="2" type="ORF">QID03_07310</name>
</gene>
<keyword evidence="1" id="KW-1133">Transmembrane helix</keyword>
<accession>A0ABT6XY31</accession>
<dbReference type="EMBL" id="JASGCB010000009">
    <property type="protein sequence ID" value="MDI9259996.1"/>
    <property type="molecule type" value="Genomic_DNA"/>
</dbReference>
<dbReference type="Proteomes" id="UP001529245">
    <property type="component" value="Unassembled WGS sequence"/>
</dbReference>
<protein>
    <submittedName>
        <fullName evidence="2">YggT family protein</fullName>
    </submittedName>
</protein>
<evidence type="ECO:0000256" key="1">
    <source>
        <dbReference type="SAM" id="Phobius"/>
    </source>
</evidence>
<dbReference type="InterPro" id="IPR003425">
    <property type="entry name" value="CCB3/YggT"/>
</dbReference>